<dbReference type="RefSeq" id="WP_159486615.1">
    <property type="nucleotide sequence ID" value="NZ_BLIP01000001.1"/>
</dbReference>
<dbReference type="AlphaFoldDB" id="A0A640TJH8"/>
<dbReference type="Proteomes" id="UP000429552">
    <property type="component" value="Unassembled WGS sequence"/>
</dbReference>
<dbReference type="EMBL" id="CP114202">
    <property type="protein sequence ID" value="WAT97150.1"/>
    <property type="molecule type" value="Genomic_DNA"/>
</dbReference>
<dbReference type="Proteomes" id="UP001210609">
    <property type="component" value="Chromosome"/>
</dbReference>
<accession>A0A640TJH8</accession>
<evidence type="ECO:0000313" key="4">
    <source>
        <dbReference type="Proteomes" id="UP001210609"/>
    </source>
</evidence>
<evidence type="ECO:0000313" key="3">
    <source>
        <dbReference type="Proteomes" id="UP000429552"/>
    </source>
</evidence>
<organism evidence="1 3">
    <name type="scientific">Streptomyces nigrescens</name>
    <dbReference type="NCBI Taxonomy" id="1920"/>
    <lineage>
        <taxon>Bacteria</taxon>
        <taxon>Bacillati</taxon>
        <taxon>Actinomycetota</taxon>
        <taxon>Actinomycetes</taxon>
        <taxon>Kitasatosporales</taxon>
        <taxon>Streptomycetaceae</taxon>
        <taxon>Streptomyces</taxon>
    </lineage>
</organism>
<reference evidence="1 3" key="1">
    <citation type="submission" date="2019-12" db="EMBL/GenBank/DDBJ databases">
        <title>Whole genome shotgun sequence of Streptomyces libani subsp. libani NBRC 13452.</title>
        <authorList>
            <person name="Ichikawa N."/>
            <person name="Kimura A."/>
            <person name="Kitahashi Y."/>
            <person name="Komaki H."/>
            <person name="Tamura T."/>
        </authorList>
    </citation>
    <scope>NUCLEOTIDE SEQUENCE [LARGE SCALE GENOMIC DNA]</scope>
    <source>
        <strain evidence="1 3">NBRC 13452</strain>
    </source>
</reference>
<name>A0A640TJH8_STRNI</name>
<dbReference type="EMBL" id="BLIP01000001">
    <property type="protein sequence ID" value="GFE22601.1"/>
    <property type="molecule type" value="Genomic_DNA"/>
</dbReference>
<keyword evidence="4" id="KW-1185">Reference proteome</keyword>
<reference evidence="2 4" key="2">
    <citation type="submission" date="2022-12" db="EMBL/GenBank/DDBJ databases">
        <authorList>
            <person name="Ruckert C."/>
            <person name="Busche T."/>
            <person name="Kalinowski J."/>
            <person name="Wittmann C."/>
        </authorList>
    </citation>
    <scope>NUCLEOTIDE SEQUENCE [LARGE SCALE GENOMIC DNA]</scope>
    <source>
        <strain evidence="2 4">DSM 40555</strain>
    </source>
</reference>
<gene>
    <name evidence="1" type="ORF">Sliba_30540</name>
    <name evidence="2" type="ORF">STRLI_003051</name>
</gene>
<evidence type="ECO:0000313" key="2">
    <source>
        <dbReference type="EMBL" id="WAT97150.1"/>
    </source>
</evidence>
<proteinExistence type="predicted"/>
<sequence length="231" mass="27473">MNQIEMLHISSLDELERQDSIEILDVRRGEISESFEDLLPLDEFNRSWEEVTLDDDIVAESLRFDELAVYWQTRPPLPEFFGEYRLPQPYEILVQDPQETDNLPGRSQKDFVGQLRYIDHAYRSTSGSVTYLRMAPNTSPLEIWHHDLVMTGGDPYPYGFVQLDLTYRQYIEMLLTTKGVRGWQYLFSDVPFRNSPIEHLGDNVRFMLEKFPEIFPDHDYTDLQRRWEARR</sequence>
<protein>
    <submittedName>
        <fullName evidence="1">Uncharacterized protein</fullName>
    </submittedName>
</protein>
<evidence type="ECO:0000313" key="1">
    <source>
        <dbReference type="EMBL" id="GFE22601.1"/>
    </source>
</evidence>